<evidence type="ECO:0000313" key="2">
    <source>
        <dbReference type="Proteomes" id="UP000004095"/>
    </source>
</evidence>
<proteinExistence type="predicted"/>
<reference evidence="1 2" key="1">
    <citation type="submission" date="2007-01" db="EMBL/GenBank/DDBJ databases">
        <authorList>
            <person name="Haygood M."/>
            <person name="Podell S."/>
            <person name="Anderson C."/>
            <person name="Hopkinson B."/>
            <person name="Roe K."/>
            <person name="Barbeau K."/>
            <person name="Gaasterland T."/>
            <person name="Ferriera S."/>
            <person name="Johnson J."/>
            <person name="Kravitz S."/>
            <person name="Beeson K."/>
            <person name="Sutton G."/>
            <person name="Rogers Y.-H."/>
            <person name="Friedman R."/>
            <person name="Frazier M."/>
            <person name="Venter J.C."/>
        </authorList>
    </citation>
    <scope>NUCLEOTIDE SEQUENCE [LARGE SCALE GENOMIC DNA]</scope>
    <source>
        <strain evidence="1 2">ATCC 23134</strain>
    </source>
</reference>
<keyword evidence="2" id="KW-1185">Reference proteome</keyword>
<sequence length="157" mass="17846">MKHIKKTVLGVSTLALVVLFTTAMISRSVDKIPVKAKTTLIDKKDRVQLSSRGRLFVHENLTKPLARRYKVNLKRQMISRCPSGLRYAIYESPAEASPYFVGKMRLYSGCKGKVVCEFRVNTSEDKIEVFQEDKQRYVAVSNWILASSSTTQQAQKN</sequence>
<gene>
    <name evidence="1" type="ORF">M23134_00415</name>
</gene>
<dbReference type="AlphaFoldDB" id="A1ZIZ5"/>
<name>A1ZIZ5_MICM2</name>
<dbReference type="RefSeq" id="WP_002695911.1">
    <property type="nucleotide sequence ID" value="NZ_AAWS01000010.1"/>
</dbReference>
<organism evidence="1 2">
    <name type="scientific">Microscilla marina ATCC 23134</name>
    <dbReference type="NCBI Taxonomy" id="313606"/>
    <lineage>
        <taxon>Bacteria</taxon>
        <taxon>Pseudomonadati</taxon>
        <taxon>Bacteroidota</taxon>
        <taxon>Cytophagia</taxon>
        <taxon>Cytophagales</taxon>
        <taxon>Microscillaceae</taxon>
        <taxon>Microscilla</taxon>
    </lineage>
</organism>
<accession>A1ZIZ5</accession>
<dbReference type="Proteomes" id="UP000004095">
    <property type="component" value="Unassembled WGS sequence"/>
</dbReference>
<comment type="caution">
    <text evidence="1">The sequence shown here is derived from an EMBL/GenBank/DDBJ whole genome shotgun (WGS) entry which is preliminary data.</text>
</comment>
<protein>
    <submittedName>
        <fullName evidence="1">Uncharacterized protein</fullName>
    </submittedName>
</protein>
<evidence type="ECO:0000313" key="1">
    <source>
        <dbReference type="EMBL" id="EAY29531.1"/>
    </source>
</evidence>
<dbReference type="EMBL" id="AAWS01000010">
    <property type="protein sequence ID" value="EAY29531.1"/>
    <property type="molecule type" value="Genomic_DNA"/>
</dbReference>